<dbReference type="HOGENOM" id="CLU_1420546_0_0_5"/>
<comment type="caution">
    <text evidence="1">The sequence shown here is derived from an EMBL/GenBank/DDBJ whole genome shotgun (WGS) entry which is preliminary data.</text>
</comment>
<dbReference type="Proteomes" id="UP000015347">
    <property type="component" value="Unassembled WGS sequence"/>
</dbReference>
<dbReference type="AlphaFoldDB" id="S9S851"/>
<proteinExistence type="predicted"/>
<protein>
    <submittedName>
        <fullName evidence="1">Uncharacterized protein</fullName>
    </submittedName>
</protein>
<name>S9S851_9RHOB</name>
<evidence type="ECO:0000313" key="2">
    <source>
        <dbReference type="Proteomes" id="UP000015347"/>
    </source>
</evidence>
<dbReference type="RefSeq" id="WP_021120252.1">
    <property type="nucleotide sequence ID" value="NZ_KE557275.1"/>
</dbReference>
<organism evidence="1 2">
    <name type="scientific">Salipiger mucosus DSM 16094</name>
    <dbReference type="NCBI Taxonomy" id="1123237"/>
    <lineage>
        <taxon>Bacteria</taxon>
        <taxon>Pseudomonadati</taxon>
        <taxon>Pseudomonadota</taxon>
        <taxon>Alphaproteobacteria</taxon>
        <taxon>Rhodobacterales</taxon>
        <taxon>Roseobacteraceae</taxon>
        <taxon>Salipiger</taxon>
    </lineage>
</organism>
<evidence type="ECO:0000313" key="1">
    <source>
        <dbReference type="EMBL" id="EPX82424.1"/>
    </source>
</evidence>
<reference evidence="2" key="1">
    <citation type="journal article" date="2014" name="Stand. Genomic Sci.">
        <title>Genome sequence of the exopolysaccharide-producing Salipiger mucosus type strain (DSM 16094(T)), a moderately halophilic member of the Roseobacter clade.</title>
        <authorList>
            <person name="Riedel T."/>
            <person name="Spring S."/>
            <person name="Fiebig A."/>
            <person name="Petersen J."/>
            <person name="Kyrpides N.C."/>
            <person name="Goker M."/>
            <person name="Klenk H.P."/>
        </authorList>
    </citation>
    <scope>NUCLEOTIDE SEQUENCE [LARGE SCALE GENOMIC DNA]</scope>
    <source>
        <strain evidence="2">DSM 16094</strain>
    </source>
</reference>
<accession>S9S851</accession>
<dbReference type="STRING" id="1123237.Salmuc_03229"/>
<keyword evidence="2" id="KW-1185">Reference proteome</keyword>
<dbReference type="EMBL" id="APVH01000022">
    <property type="protein sequence ID" value="EPX82424.1"/>
    <property type="molecule type" value="Genomic_DNA"/>
</dbReference>
<gene>
    <name evidence="1" type="ORF">Salmuc_03229</name>
</gene>
<sequence>MTTYTLQGYGIQFPADDGPTISVGSATVQFVMADRTDGFRYSISDTEDFSLPEVDIVPTGPIYNLVVDGVRYTQEDFEPFSFSLGQANWSGGTTYILSIDLESDPDDFERVFAIGGADLPNFSSPGQVDNFLDSITYLDAAGGAFAPGTLISFAGLLDVAVTQNDSIVGTADSDLLEGGRRQRHDQSAVER</sequence>